<dbReference type="RefSeq" id="WP_106394038.1">
    <property type="nucleotide sequence ID" value="NZ_PVNK01000207.1"/>
</dbReference>
<keyword evidence="1" id="KW-1133">Transmembrane helix</keyword>
<comment type="caution">
    <text evidence="2">The sequence shown here is derived from an EMBL/GenBank/DDBJ whole genome shotgun (WGS) entry which is preliminary data.</text>
</comment>
<name>A0A2S9XID0_9BACT</name>
<keyword evidence="3" id="KW-1185">Reference proteome</keyword>
<dbReference type="Proteomes" id="UP000237968">
    <property type="component" value="Unassembled WGS sequence"/>
</dbReference>
<sequence length="179" mass="19338">MNEAKHQPRGVPRRVILLIAFGALIPFVVAGVLLWTTFAGNTEPSLPVVADYLRAPETVPERVEAISDQVRRIQISPGGIEAYDAEGQRYSIQADGTHLRRGDAVPVPSQSFAVAEVDFSALPGILAAATERSGGTPNRATVEFIDGDLAWRILVWSEVGSNELVYDFDGQLRVGANAR</sequence>
<evidence type="ECO:0000313" key="3">
    <source>
        <dbReference type="Proteomes" id="UP000237968"/>
    </source>
</evidence>
<feature type="transmembrane region" description="Helical" evidence="1">
    <location>
        <begin position="15"/>
        <end position="38"/>
    </location>
</feature>
<proteinExistence type="predicted"/>
<reference evidence="2 3" key="1">
    <citation type="submission" date="2018-03" db="EMBL/GenBank/DDBJ databases">
        <title>Draft Genome Sequences of the Obligatory Marine Myxobacteria Enhygromyxa salina SWB005.</title>
        <authorList>
            <person name="Poehlein A."/>
            <person name="Moghaddam J.A."/>
            <person name="Harms H."/>
            <person name="Alanjari M."/>
            <person name="Koenig G.M."/>
            <person name="Daniel R."/>
            <person name="Schaeberle T.F."/>
        </authorList>
    </citation>
    <scope>NUCLEOTIDE SEQUENCE [LARGE SCALE GENOMIC DNA]</scope>
    <source>
        <strain evidence="2 3">SWB005</strain>
    </source>
</reference>
<dbReference type="OrthoDB" id="9845433at2"/>
<protein>
    <submittedName>
        <fullName evidence="2">Uncharacterized protein</fullName>
    </submittedName>
</protein>
<dbReference type="EMBL" id="PVNK01000207">
    <property type="protein sequence ID" value="PRP92603.1"/>
    <property type="molecule type" value="Genomic_DNA"/>
</dbReference>
<keyword evidence="1" id="KW-0812">Transmembrane</keyword>
<evidence type="ECO:0000256" key="1">
    <source>
        <dbReference type="SAM" id="Phobius"/>
    </source>
</evidence>
<dbReference type="AlphaFoldDB" id="A0A2S9XID0"/>
<evidence type="ECO:0000313" key="2">
    <source>
        <dbReference type="EMBL" id="PRP92603.1"/>
    </source>
</evidence>
<accession>A0A2S9XID0</accession>
<organism evidence="2 3">
    <name type="scientific">Enhygromyxa salina</name>
    <dbReference type="NCBI Taxonomy" id="215803"/>
    <lineage>
        <taxon>Bacteria</taxon>
        <taxon>Pseudomonadati</taxon>
        <taxon>Myxococcota</taxon>
        <taxon>Polyangia</taxon>
        <taxon>Nannocystales</taxon>
        <taxon>Nannocystaceae</taxon>
        <taxon>Enhygromyxa</taxon>
    </lineage>
</organism>
<gene>
    <name evidence="2" type="ORF">ENSA5_47840</name>
</gene>
<keyword evidence="1" id="KW-0472">Membrane</keyword>